<dbReference type="Proteomes" id="UP000275385">
    <property type="component" value="Unassembled WGS sequence"/>
</dbReference>
<sequence length="552" mass="61329">MCTVNNTAPSPQSDEPKRNQAVVVRDAQSCLPLSSMLTDDDLVVLLTPVVAPLGSKAVDTQITSDPFEPLGRALSRYHSRVRHVPYTAKMGITSTHVGFIKRATVVVFVISGPPSRGQISQAELADIAWIVGEQRPHIVIACCDVEELEPGLSDFPTVFQLPGYAPKELEVAVELLFKSSLPSKGAVPKLQSLMLAPQEWNVDVWNPACDPGMDEIHNLWCECMPEKYHLDLVTFQSMLRRDGWVRHYIVREPGSGEILGFCATYTTYIGSGTESLMGSLAAVIVRPSSRQRGVGRSLHDHALRQFTKLRGVERIQLGSTFPRLLFGLPVGTAAEGWFRRRGWRMDGQEPGTGQEVSDWILGISDWPFQRTLTSTTSLIFRPCEFHEYQEVLDMVSKQATRNGHVGWFDQYARLEGEMNIRDIVVGIADGTIIASALTYVRNNQSYVLDDIPWPAVIGGDVGGITCICITGSVQQGNLALRRRRLTGGSDDNLLNPNGRDDIMARLLDGCIKHLSQFGVQRIFLDALPSGDEKLQALGFREWARYRDVWRKV</sequence>
<reference evidence="3 4" key="1">
    <citation type="submission" date="2018-08" db="EMBL/GenBank/DDBJ databases">
        <title>Draft genome of the lignicolous fungus Coniochaeta pulveracea.</title>
        <authorList>
            <person name="Borstlap C.J."/>
            <person name="De Witt R.N."/>
            <person name="Botha A."/>
            <person name="Volschenk H."/>
        </authorList>
    </citation>
    <scope>NUCLEOTIDE SEQUENCE [LARGE SCALE GENOMIC DNA]</scope>
    <source>
        <strain evidence="3 4">CAB683</strain>
    </source>
</reference>
<evidence type="ECO:0000313" key="4">
    <source>
        <dbReference type="Proteomes" id="UP000275385"/>
    </source>
</evidence>
<dbReference type="CDD" id="cd04301">
    <property type="entry name" value="NAT_SF"/>
    <property type="match status" value="1"/>
</dbReference>
<dbReference type="AlphaFoldDB" id="A0A420YAW3"/>
<dbReference type="EMBL" id="QVQW01000024">
    <property type="protein sequence ID" value="RKU45006.1"/>
    <property type="molecule type" value="Genomic_DNA"/>
</dbReference>
<dbReference type="OrthoDB" id="47059at2759"/>
<feature type="domain" description="N-acetyltransferase" evidence="2">
    <location>
        <begin position="202"/>
        <end position="373"/>
    </location>
</feature>
<dbReference type="GO" id="GO:0016747">
    <property type="term" value="F:acyltransferase activity, transferring groups other than amino-acyl groups"/>
    <property type="evidence" value="ECO:0007669"/>
    <property type="project" value="InterPro"/>
</dbReference>
<feature type="compositionally biased region" description="Polar residues" evidence="1">
    <location>
        <begin position="1"/>
        <end position="13"/>
    </location>
</feature>
<accession>A0A420YAW3</accession>
<dbReference type="InterPro" id="IPR016181">
    <property type="entry name" value="Acyl_CoA_acyltransferase"/>
</dbReference>
<dbReference type="InterPro" id="IPR000182">
    <property type="entry name" value="GNAT_dom"/>
</dbReference>
<dbReference type="PROSITE" id="PS51186">
    <property type="entry name" value="GNAT"/>
    <property type="match status" value="1"/>
</dbReference>
<proteinExistence type="predicted"/>
<organism evidence="3 4">
    <name type="scientific">Coniochaeta pulveracea</name>
    <dbReference type="NCBI Taxonomy" id="177199"/>
    <lineage>
        <taxon>Eukaryota</taxon>
        <taxon>Fungi</taxon>
        <taxon>Dikarya</taxon>
        <taxon>Ascomycota</taxon>
        <taxon>Pezizomycotina</taxon>
        <taxon>Sordariomycetes</taxon>
        <taxon>Sordariomycetidae</taxon>
        <taxon>Coniochaetales</taxon>
        <taxon>Coniochaetaceae</taxon>
        <taxon>Coniochaeta</taxon>
    </lineage>
</organism>
<dbReference type="Gene3D" id="3.40.630.30">
    <property type="match status" value="1"/>
</dbReference>
<dbReference type="SUPFAM" id="SSF55729">
    <property type="entry name" value="Acyl-CoA N-acyltransferases (Nat)"/>
    <property type="match status" value="1"/>
</dbReference>
<keyword evidence="4" id="KW-1185">Reference proteome</keyword>
<evidence type="ECO:0000313" key="3">
    <source>
        <dbReference type="EMBL" id="RKU45006.1"/>
    </source>
</evidence>
<protein>
    <recommendedName>
        <fullName evidence="2">N-acetyltransferase domain-containing protein</fullName>
    </recommendedName>
</protein>
<comment type="caution">
    <text evidence="3">The sequence shown here is derived from an EMBL/GenBank/DDBJ whole genome shotgun (WGS) entry which is preliminary data.</text>
</comment>
<name>A0A420YAW3_9PEZI</name>
<dbReference type="Pfam" id="PF00583">
    <property type="entry name" value="Acetyltransf_1"/>
    <property type="match status" value="1"/>
</dbReference>
<evidence type="ECO:0000259" key="2">
    <source>
        <dbReference type="PROSITE" id="PS51186"/>
    </source>
</evidence>
<gene>
    <name evidence="3" type="ORF">DL546_002866</name>
</gene>
<evidence type="ECO:0000256" key="1">
    <source>
        <dbReference type="SAM" id="MobiDB-lite"/>
    </source>
</evidence>
<feature type="region of interest" description="Disordered" evidence="1">
    <location>
        <begin position="1"/>
        <end position="20"/>
    </location>
</feature>